<dbReference type="Gene3D" id="1.10.357.10">
    <property type="entry name" value="Tetracycline Repressor, domain 2"/>
    <property type="match status" value="1"/>
</dbReference>
<dbReference type="Pfam" id="PF00440">
    <property type="entry name" value="TetR_N"/>
    <property type="match status" value="1"/>
</dbReference>
<keyword evidence="3" id="KW-0804">Transcription</keyword>
<dbReference type="EMBL" id="JANFNG010000001">
    <property type="protein sequence ID" value="MCQ4079645.1"/>
    <property type="molecule type" value="Genomic_DNA"/>
</dbReference>
<evidence type="ECO:0000259" key="6">
    <source>
        <dbReference type="PROSITE" id="PS50977"/>
    </source>
</evidence>
<feature type="compositionally biased region" description="Basic and acidic residues" evidence="5">
    <location>
        <begin position="209"/>
        <end position="220"/>
    </location>
</feature>
<protein>
    <submittedName>
        <fullName evidence="7">TetR/AcrR family transcriptional regulator</fullName>
    </submittedName>
</protein>
<dbReference type="PANTHER" id="PTHR30055:SF234">
    <property type="entry name" value="HTH-TYPE TRANSCRIPTIONAL REGULATOR BETI"/>
    <property type="match status" value="1"/>
</dbReference>
<dbReference type="SUPFAM" id="SSF48498">
    <property type="entry name" value="Tetracyclin repressor-like, C-terminal domain"/>
    <property type="match status" value="1"/>
</dbReference>
<name>A0ABT1PRQ8_9ACTN</name>
<dbReference type="PRINTS" id="PR00455">
    <property type="entry name" value="HTHTETR"/>
</dbReference>
<keyword evidence="8" id="KW-1185">Reference proteome</keyword>
<gene>
    <name evidence="7" type="ORF">NGB36_03275</name>
</gene>
<evidence type="ECO:0000256" key="1">
    <source>
        <dbReference type="ARBA" id="ARBA00023015"/>
    </source>
</evidence>
<evidence type="ECO:0000256" key="2">
    <source>
        <dbReference type="ARBA" id="ARBA00023125"/>
    </source>
</evidence>
<evidence type="ECO:0000313" key="7">
    <source>
        <dbReference type="EMBL" id="MCQ4079645.1"/>
    </source>
</evidence>
<feature type="region of interest" description="Disordered" evidence="5">
    <location>
        <begin position="197"/>
        <end position="220"/>
    </location>
</feature>
<feature type="DNA-binding region" description="H-T-H motif" evidence="4">
    <location>
        <begin position="38"/>
        <end position="57"/>
    </location>
</feature>
<evidence type="ECO:0000256" key="5">
    <source>
        <dbReference type="SAM" id="MobiDB-lite"/>
    </source>
</evidence>
<evidence type="ECO:0000256" key="3">
    <source>
        <dbReference type="ARBA" id="ARBA00023163"/>
    </source>
</evidence>
<accession>A0ABT1PRQ8</accession>
<sequence>MGHTDTATPHLRADARRNRERILVAARDIFTEQGPDAPLDEIARRAGVGNATLYRHFGDREDLIREVTLHVIGGIADDAEAALAGENDPFEALRRFLHAAADRRIGAVLPSVRGRFAENESFWTERARGIAAVTEIMHRARASGQLRPDVELGDIWVVLTQLTRPLPGSDCTTFAGHVGRHVELFAAGLRAPAPHPLPGSSYTLSDPASAHRNERPPCNL</sequence>
<proteinExistence type="predicted"/>
<feature type="domain" description="HTH tetR-type" evidence="6">
    <location>
        <begin position="16"/>
        <end position="75"/>
    </location>
</feature>
<organism evidence="7 8">
    <name type="scientific">Streptomyces humicola</name>
    <dbReference type="NCBI Taxonomy" id="2953240"/>
    <lineage>
        <taxon>Bacteria</taxon>
        <taxon>Bacillati</taxon>
        <taxon>Actinomycetota</taxon>
        <taxon>Actinomycetes</taxon>
        <taxon>Kitasatosporales</taxon>
        <taxon>Streptomycetaceae</taxon>
        <taxon>Streptomyces</taxon>
    </lineage>
</organism>
<dbReference type="Proteomes" id="UP001057702">
    <property type="component" value="Unassembled WGS sequence"/>
</dbReference>
<dbReference type="RefSeq" id="WP_255918484.1">
    <property type="nucleotide sequence ID" value="NZ_JANFNG010000001.1"/>
</dbReference>
<dbReference type="InterPro" id="IPR036271">
    <property type="entry name" value="Tet_transcr_reg_TetR-rel_C_sf"/>
</dbReference>
<evidence type="ECO:0000256" key="4">
    <source>
        <dbReference type="PROSITE-ProRule" id="PRU00335"/>
    </source>
</evidence>
<dbReference type="SUPFAM" id="SSF46689">
    <property type="entry name" value="Homeodomain-like"/>
    <property type="match status" value="1"/>
</dbReference>
<keyword evidence="2 4" id="KW-0238">DNA-binding</keyword>
<evidence type="ECO:0000313" key="8">
    <source>
        <dbReference type="Proteomes" id="UP001057702"/>
    </source>
</evidence>
<dbReference type="InterPro" id="IPR050109">
    <property type="entry name" value="HTH-type_TetR-like_transc_reg"/>
</dbReference>
<keyword evidence="1" id="KW-0805">Transcription regulation</keyword>
<comment type="caution">
    <text evidence="7">The sequence shown here is derived from an EMBL/GenBank/DDBJ whole genome shotgun (WGS) entry which is preliminary data.</text>
</comment>
<dbReference type="PROSITE" id="PS50977">
    <property type="entry name" value="HTH_TETR_2"/>
    <property type="match status" value="1"/>
</dbReference>
<dbReference type="InterPro" id="IPR009057">
    <property type="entry name" value="Homeodomain-like_sf"/>
</dbReference>
<dbReference type="InterPro" id="IPR001647">
    <property type="entry name" value="HTH_TetR"/>
</dbReference>
<reference evidence="7" key="1">
    <citation type="submission" date="2022-06" db="EMBL/GenBank/DDBJ databases">
        <title>Draft genome sequence of Streptomyces sp. RB6PN25 isolated from peat swamp forest in Thailand.</title>
        <authorList>
            <person name="Duangmal K."/>
            <person name="Klaysubun C."/>
        </authorList>
    </citation>
    <scope>NUCLEOTIDE SEQUENCE</scope>
    <source>
        <strain evidence="7">RB6PN25</strain>
    </source>
</reference>
<dbReference type="PANTHER" id="PTHR30055">
    <property type="entry name" value="HTH-TYPE TRANSCRIPTIONAL REGULATOR RUTR"/>
    <property type="match status" value="1"/>
</dbReference>